<evidence type="ECO:0000313" key="2">
    <source>
        <dbReference type="Proteomes" id="UP000760668"/>
    </source>
</evidence>
<reference evidence="1" key="1">
    <citation type="journal article" date="2021" name="PeerJ">
        <title>Extensive microbial diversity within the chicken gut microbiome revealed by metagenomics and culture.</title>
        <authorList>
            <person name="Gilroy R."/>
            <person name="Ravi A."/>
            <person name="Getino M."/>
            <person name="Pursley I."/>
            <person name="Horton D.L."/>
            <person name="Alikhan N.F."/>
            <person name="Baker D."/>
            <person name="Gharbi K."/>
            <person name="Hall N."/>
            <person name="Watson M."/>
            <person name="Adriaenssens E.M."/>
            <person name="Foster-Nyarko E."/>
            <person name="Jarju S."/>
            <person name="Secka A."/>
            <person name="Antonio M."/>
            <person name="Oren A."/>
            <person name="Chaudhuri R.R."/>
            <person name="La Ragione R."/>
            <person name="Hildebrand F."/>
            <person name="Pallen M.J."/>
        </authorList>
    </citation>
    <scope>NUCLEOTIDE SEQUENCE</scope>
    <source>
        <strain evidence="1">CHK179-5677</strain>
    </source>
</reference>
<accession>A0A921ST23</accession>
<comment type="caution">
    <text evidence="1">The sequence shown here is derived from an EMBL/GenBank/DDBJ whole genome shotgun (WGS) entry which is preliminary data.</text>
</comment>
<gene>
    <name evidence="1" type="ORF">K8V01_09385</name>
</gene>
<name>A0A921ST23_9FIRM</name>
<reference evidence="1" key="2">
    <citation type="submission" date="2021-09" db="EMBL/GenBank/DDBJ databases">
        <authorList>
            <person name="Gilroy R."/>
        </authorList>
    </citation>
    <scope>NUCLEOTIDE SEQUENCE</scope>
    <source>
        <strain evidence="1">CHK179-5677</strain>
    </source>
</reference>
<protein>
    <recommendedName>
        <fullName evidence="3">SynChlorMet cassette protein ScmC</fullName>
    </recommendedName>
</protein>
<organism evidence="1 2">
    <name type="scientific">Pseudoflavonifractor capillosus</name>
    <dbReference type="NCBI Taxonomy" id="106588"/>
    <lineage>
        <taxon>Bacteria</taxon>
        <taxon>Bacillati</taxon>
        <taxon>Bacillota</taxon>
        <taxon>Clostridia</taxon>
        <taxon>Eubacteriales</taxon>
        <taxon>Oscillospiraceae</taxon>
        <taxon>Pseudoflavonifractor</taxon>
    </lineage>
</organism>
<dbReference type="Proteomes" id="UP000760668">
    <property type="component" value="Unassembled WGS sequence"/>
</dbReference>
<evidence type="ECO:0008006" key="3">
    <source>
        <dbReference type="Google" id="ProtNLM"/>
    </source>
</evidence>
<evidence type="ECO:0000313" key="1">
    <source>
        <dbReference type="EMBL" id="HJG87216.1"/>
    </source>
</evidence>
<proteinExistence type="predicted"/>
<dbReference type="AlphaFoldDB" id="A0A921ST23"/>
<dbReference type="Gene3D" id="3.40.50.300">
    <property type="entry name" value="P-loop containing nucleotide triphosphate hydrolases"/>
    <property type="match status" value="1"/>
</dbReference>
<dbReference type="InterPro" id="IPR027417">
    <property type="entry name" value="P-loop_NTPase"/>
</dbReference>
<dbReference type="EMBL" id="DYUC01000095">
    <property type="protein sequence ID" value="HJG87216.1"/>
    <property type="molecule type" value="Genomic_DNA"/>
</dbReference>
<dbReference type="SUPFAM" id="SSF53795">
    <property type="entry name" value="PEP carboxykinase-like"/>
    <property type="match status" value="1"/>
</dbReference>
<dbReference type="RefSeq" id="WP_295368070.1">
    <property type="nucleotide sequence ID" value="NZ_DYUC01000095.1"/>
</dbReference>
<sequence length="283" mass="31343">MYRQDYQFGGVGFALTAEAPIRPAPLLEQFRAPETSAAHQIQCRFAARLPAPPAHPPLDTPEEKMWSKDGAIYGFHAYQISHDDPLRPACWWRRRGKHTEMLWAEEFREMLYARNILTSADLFGSLLEEGGIILHAAYIVHQGRAVLFSGPSGMGKTTQAGLWERYRGADIINGDRALIRRGPDGTFWAHGICYSGTSGICRNVSAPLAAVVLLSQGPESRTEPLGGLNAFRALLPRVSYHTWAAEEAKNVTDILSALLSEKPAFHLACRPDESAVESLEKYL</sequence>